<organism evidence="1 2">
    <name type="scientific">Clostridium oryzae</name>
    <dbReference type="NCBI Taxonomy" id="1450648"/>
    <lineage>
        <taxon>Bacteria</taxon>
        <taxon>Bacillati</taxon>
        <taxon>Bacillota</taxon>
        <taxon>Clostridia</taxon>
        <taxon>Eubacteriales</taxon>
        <taxon>Clostridiaceae</taxon>
        <taxon>Clostridium</taxon>
    </lineage>
</organism>
<dbReference type="RefSeq" id="WP_169911697.1">
    <property type="nucleotide sequence ID" value="NZ_MZGV01000084.1"/>
</dbReference>
<keyword evidence="2" id="KW-1185">Reference proteome</keyword>
<dbReference type="STRING" id="1450648.CLORY_40990"/>
<evidence type="ECO:0000313" key="2">
    <source>
        <dbReference type="Proteomes" id="UP000190080"/>
    </source>
</evidence>
<name>A0A1V4IC47_9CLOT</name>
<accession>A0A1V4IC47</accession>
<dbReference type="EMBL" id="MZGV01000084">
    <property type="protein sequence ID" value="OPJ57450.1"/>
    <property type="molecule type" value="Genomic_DNA"/>
</dbReference>
<reference evidence="1 2" key="1">
    <citation type="submission" date="2017-03" db="EMBL/GenBank/DDBJ databases">
        <title>Genome sequence of Clostridium oryzae DSM 28571.</title>
        <authorList>
            <person name="Poehlein A."/>
            <person name="Daniel R."/>
        </authorList>
    </citation>
    <scope>NUCLEOTIDE SEQUENCE [LARGE SCALE GENOMIC DNA]</scope>
    <source>
        <strain evidence="1 2">DSM 28571</strain>
    </source>
</reference>
<protein>
    <submittedName>
        <fullName evidence="1">Uncharacterized protein</fullName>
    </submittedName>
</protein>
<proteinExistence type="predicted"/>
<evidence type="ECO:0000313" key="1">
    <source>
        <dbReference type="EMBL" id="OPJ57450.1"/>
    </source>
</evidence>
<gene>
    <name evidence="1" type="ORF">CLORY_40990</name>
</gene>
<dbReference type="Proteomes" id="UP000190080">
    <property type="component" value="Unassembled WGS sequence"/>
</dbReference>
<sequence>MDRDTTVFGERDVIGIICSRGAQKVGLWDKYLSEKNITPIYLLDIN</sequence>
<comment type="caution">
    <text evidence="1">The sequence shown here is derived from an EMBL/GenBank/DDBJ whole genome shotgun (WGS) entry which is preliminary data.</text>
</comment>
<dbReference type="AlphaFoldDB" id="A0A1V4IC47"/>